<gene>
    <name evidence="2" type="ORF">ACFFF7_08290</name>
</gene>
<dbReference type="EMBL" id="JBHLTL010000004">
    <property type="protein sequence ID" value="MFC0589407.1"/>
    <property type="molecule type" value="Genomic_DNA"/>
</dbReference>
<keyword evidence="3" id="KW-1185">Reference proteome</keyword>
<reference evidence="2 3" key="1">
    <citation type="submission" date="2024-09" db="EMBL/GenBank/DDBJ databases">
        <authorList>
            <person name="Sun Q."/>
            <person name="Mori K."/>
        </authorList>
    </citation>
    <scope>NUCLEOTIDE SEQUENCE [LARGE SCALE GENOMIC DNA]</scope>
    <source>
        <strain evidence="2 3">NCAIM B.02537</strain>
    </source>
</reference>
<sequence>MSDQPKMKLGVVRVAVAGAITAAVFFALCWLGALLPIGPASHMYLNLFTSEPGASVTALFQGICWSIAFGLIAGGLFALVYNALSSLDSK</sequence>
<name>A0ABV6PJ37_9SPHN</name>
<feature type="transmembrane region" description="Helical" evidence="1">
    <location>
        <begin position="58"/>
        <end position="84"/>
    </location>
</feature>
<evidence type="ECO:0000256" key="1">
    <source>
        <dbReference type="SAM" id="Phobius"/>
    </source>
</evidence>
<organism evidence="2 3">
    <name type="scientific">Novosphingobium aquiterrae</name>
    <dbReference type="NCBI Taxonomy" id="624388"/>
    <lineage>
        <taxon>Bacteria</taxon>
        <taxon>Pseudomonadati</taxon>
        <taxon>Pseudomonadota</taxon>
        <taxon>Alphaproteobacteria</taxon>
        <taxon>Sphingomonadales</taxon>
        <taxon>Sphingomonadaceae</taxon>
        <taxon>Novosphingobium</taxon>
    </lineage>
</organism>
<dbReference type="RefSeq" id="WP_379480896.1">
    <property type="nucleotide sequence ID" value="NZ_JBHLTL010000004.1"/>
</dbReference>
<comment type="caution">
    <text evidence="2">The sequence shown here is derived from an EMBL/GenBank/DDBJ whole genome shotgun (WGS) entry which is preliminary data.</text>
</comment>
<accession>A0ABV6PJ37</accession>
<evidence type="ECO:0000313" key="3">
    <source>
        <dbReference type="Proteomes" id="UP001589943"/>
    </source>
</evidence>
<dbReference type="Proteomes" id="UP001589943">
    <property type="component" value="Unassembled WGS sequence"/>
</dbReference>
<keyword evidence="1" id="KW-1133">Transmembrane helix</keyword>
<feature type="transmembrane region" description="Helical" evidence="1">
    <location>
        <begin position="12"/>
        <end position="38"/>
    </location>
</feature>
<evidence type="ECO:0000313" key="2">
    <source>
        <dbReference type="EMBL" id="MFC0589407.1"/>
    </source>
</evidence>
<proteinExistence type="predicted"/>
<keyword evidence="1" id="KW-0472">Membrane</keyword>
<keyword evidence="1" id="KW-0812">Transmembrane</keyword>
<protein>
    <submittedName>
        <fullName evidence="2">Uncharacterized protein</fullName>
    </submittedName>
</protein>